<reference evidence="1 2" key="1">
    <citation type="submission" date="2017-09" db="EMBL/GenBank/DDBJ databases">
        <title>Large-scale bioinformatics analysis of Bacillus genomes uncovers conserved roles of natural products in bacterial physiology.</title>
        <authorList>
            <consortium name="Agbiome Team Llc"/>
            <person name="Bleich R.M."/>
            <person name="Grubbs K.J."/>
            <person name="Santa Maria K.C."/>
            <person name="Allen S.E."/>
            <person name="Farag S."/>
            <person name="Shank E.A."/>
            <person name="Bowers A."/>
        </authorList>
    </citation>
    <scope>NUCLEOTIDE SEQUENCE [LARGE SCALE GENOMIC DNA]</scope>
    <source>
        <strain evidence="1 2">AFS021349</strain>
    </source>
</reference>
<organism evidence="1 2">
    <name type="scientific">Bacillus toyonensis</name>
    <dbReference type="NCBI Taxonomy" id="155322"/>
    <lineage>
        <taxon>Bacteria</taxon>
        <taxon>Bacillati</taxon>
        <taxon>Bacillota</taxon>
        <taxon>Bacilli</taxon>
        <taxon>Bacillales</taxon>
        <taxon>Bacillaceae</taxon>
        <taxon>Bacillus</taxon>
        <taxon>Bacillus cereus group</taxon>
    </lineage>
</organism>
<dbReference type="GeneID" id="64182737"/>
<dbReference type="EMBL" id="NUBY01000039">
    <property type="protein sequence ID" value="PEQ08083.1"/>
    <property type="molecule type" value="Genomic_DNA"/>
</dbReference>
<protein>
    <submittedName>
        <fullName evidence="1">Uncharacterized protein</fullName>
    </submittedName>
</protein>
<evidence type="ECO:0000313" key="2">
    <source>
        <dbReference type="Proteomes" id="UP000220841"/>
    </source>
</evidence>
<dbReference type="RefSeq" id="WP_000461687.1">
    <property type="nucleotide sequence ID" value="NZ_CP064875.1"/>
</dbReference>
<accession>A0A2A8HGD8</accession>
<sequence>MFEIMGIFIALFLYLFSYTQLKKIRQHETNTYFDGIDASVTHSSGGDM</sequence>
<gene>
    <name evidence="1" type="ORF">CN585_10605</name>
</gene>
<proteinExistence type="predicted"/>
<evidence type="ECO:0000313" key="1">
    <source>
        <dbReference type="EMBL" id="PEQ08083.1"/>
    </source>
</evidence>
<name>A0A2A8HGD8_9BACI</name>
<dbReference type="Proteomes" id="UP000220841">
    <property type="component" value="Unassembled WGS sequence"/>
</dbReference>
<comment type="caution">
    <text evidence="1">The sequence shown here is derived from an EMBL/GenBank/DDBJ whole genome shotgun (WGS) entry which is preliminary data.</text>
</comment>
<dbReference type="AlphaFoldDB" id="A0A2A8HGD8"/>